<proteinExistence type="inferred from homology"/>
<evidence type="ECO:0000313" key="10">
    <source>
        <dbReference type="WormBase" id="C42C1.19a"/>
    </source>
</evidence>
<protein>
    <submittedName>
        <fullName evidence="8">Major facilitator superfamily (MFS) profile domain-containing protein</fullName>
    </submittedName>
</protein>
<dbReference type="STRING" id="6239.C42C1.19a.1"/>
<dbReference type="OrthoDB" id="5840375at2759"/>
<dbReference type="AGR" id="WB:WBGene00302978"/>
<dbReference type="PIRSF" id="PIRSF002808">
    <property type="entry name" value="Hexose_phosphate_transp"/>
    <property type="match status" value="1"/>
</dbReference>
<dbReference type="EMBL" id="BX284604">
    <property type="protein sequence ID" value="CAX51626.2"/>
    <property type="molecule type" value="Genomic_DNA"/>
</dbReference>
<feature type="transmembrane region" description="Helical" evidence="6">
    <location>
        <begin position="336"/>
        <end position="356"/>
    </location>
</feature>
<dbReference type="GO" id="GO:0035435">
    <property type="term" value="P:phosphate ion transmembrane transport"/>
    <property type="evidence" value="ECO:0000318"/>
    <property type="project" value="GO_Central"/>
</dbReference>
<dbReference type="PROSITE" id="PS50850">
    <property type="entry name" value="MFS"/>
    <property type="match status" value="1"/>
</dbReference>
<dbReference type="HOGENOM" id="CLU_619994_0_0_1"/>
<dbReference type="WormBase" id="C42C1.19a">
    <property type="protein sequence ID" value="CE45387"/>
    <property type="gene ID" value="WBGene00302978"/>
</dbReference>
<dbReference type="GeneID" id="183402"/>
<comment type="subcellular location">
    <subcellularLocation>
        <location evidence="1">Endomembrane system</location>
        <topology evidence="1">Multi-pass membrane protein</topology>
    </subcellularLocation>
</comment>
<dbReference type="InterPro" id="IPR036259">
    <property type="entry name" value="MFS_trans_sf"/>
</dbReference>
<evidence type="ECO:0000313" key="9">
    <source>
        <dbReference type="Proteomes" id="UP000001940"/>
    </source>
</evidence>
<keyword evidence="9" id="KW-1185">Reference proteome</keyword>
<feature type="transmembrane region" description="Helical" evidence="6">
    <location>
        <begin position="130"/>
        <end position="150"/>
    </location>
</feature>
<dbReference type="CTD" id="183402"/>
<dbReference type="RefSeq" id="NP_001255630.1">
    <property type="nucleotide sequence ID" value="NM_001268701.2"/>
</dbReference>
<dbReference type="InterPro" id="IPR020846">
    <property type="entry name" value="MFS_dom"/>
</dbReference>
<evidence type="ECO:0000259" key="7">
    <source>
        <dbReference type="PROSITE" id="PS50850"/>
    </source>
</evidence>
<feature type="transmembrane region" description="Helical" evidence="6">
    <location>
        <begin position="6"/>
        <end position="24"/>
    </location>
</feature>
<gene>
    <name evidence="8 10" type="ORF">C42C1.19</name>
    <name evidence="8" type="ORF">CELE_C42C1.19</name>
</gene>
<name>C0RSI9_CAEEL</name>
<dbReference type="SMR" id="C0RSI9"/>
<reference evidence="8 9" key="1">
    <citation type="journal article" date="1998" name="Science">
        <title>Genome sequence of the nematode C. elegans: a platform for investigating biology.</title>
        <authorList>
            <consortium name="The C. elegans sequencing consortium"/>
            <person name="Sulson J.E."/>
            <person name="Waterston R."/>
        </authorList>
    </citation>
    <scope>NUCLEOTIDE SEQUENCE [LARGE SCALE GENOMIC DNA]</scope>
    <source>
        <strain evidence="8 9">Bristol N2</strain>
    </source>
</reference>
<dbReference type="InterPro" id="IPR011701">
    <property type="entry name" value="MFS"/>
</dbReference>
<feature type="transmembrane region" description="Helical" evidence="6">
    <location>
        <begin position="362"/>
        <end position="385"/>
    </location>
</feature>
<dbReference type="Bgee" id="WBGene00302978">
    <property type="expression patterns" value="Expressed in germ line (C elegans) and 4 other cell types or tissues"/>
</dbReference>
<organism evidence="8 9">
    <name type="scientific">Caenorhabditis elegans</name>
    <dbReference type="NCBI Taxonomy" id="6239"/>
    <lineage>
        <taxon>Eukaryota</taxon>
        <taxon>Metazoa</taxon>
        <taxon>Ecdysozoa</taxon>
        <taxon>Nematoda</taxon>
        <taxon>Chromadorea</taxon>
        <taxon>Rhabditida</taxon>
        <taxon>Rhabditina</taxon>
        <taxon>Rhabditomorpha</taxon>
        <taxon>Rhabditoidea</taxon>
        <taxon>Rhabditidae</taxon>
        <taxon>Peloderinae</taxon>
        <taxon>Caenorhabditis</taxon>
    </lineage>
</organism>
<dbReference type="ExpressionAtlas" id="C0RSI9">
    <property type="expression patterns" value="baseline and differential"/>
</dbReference>
<dbReference type="SUPFAM" id="SSF103473">
    <property type="entry name" value="MFS general substrate transporter"/>
    <property type="match status" value="1"/>
</dbReference>
<evidence type="ECO:0000256" key="1">
    <source>
        <dbReference type="ARBA" id="ARBA00004127"/>
    </source>
</evidence>
<keyword evidence="4 6" id="KW-1133">Transmembrane helix</keyword>
<evidence type="ECO:0000256" key="4">
    <source>
        <dbReference type="ARBA" id="ARBA00022989"/>
    </source>
</evidence>
<dbReference type="FunCoup" id="C0RSI9">
    <property type="interactions" value="47"/>
</dbReference>
<evidence type="ECO:0000256" key="6">
    <source>
        <dbReference type="SAM" id="Phobius"/>
    </source>
</evidence>
<dbReference type="PANTHER" id="PTHR43826:SF3">
    <property type="entry name" value="GLUCOSE-6-PHOSPHATE EXCHANGER SLC37A4"/>
    <property type="match status" value="1"/>
</dbReference>
<dbReference type="InParanoid" id="C0RSI9"/>
<dbReference type="KEGG" id="cel:CELE_C42C1.19"/>
<evidence type="ECO:0000256" key="2">
    <source>
        <dbReference type="ARBA" id="ARBA00009598"/>
    </source>
</evidence>
<evidence type="ECO:0000313" key="8">
    <source>
        <dbReference type="EMBL" id="CAX51626.2"/>
    </source>
</evidence>
<dbReference type="PANTHER" id="PTHR43826">
    <property type="entry name" value="GLUCOSE-6-PHOSPHATE EXCHANGER SLC37A4"/>
    <property type="match status" value="1"/>
</dbReference>
<dbReference type="CDD" id="cd17312">
    <property type="entry name" value="MFS_OPA_SLC37"/>
    <property type="match status" value="1"/>
</dbReference>
<evidence type="ECO:0000256" key="3">
    <source>
        <dbReference type="ARBA" id="ARBA00022692"/>
    </source>
</evidence>
<dbReference type="Pfam" id="PF07690">
    <property type="entry name" value="MFS_1"/>
    <property type="match status" value="1"/>
</dbReference>
<dbReference type="GO" id="GO:0061513">
    <property type="term" value="F:glucose 6-phosphate:phosphate antiporter activity"/>
    <property type="evidence" value="ECO:0000318"/>
    <property type="project" value="GO_Central"/>
</dbReference>
<feature type="transmembrane region" description="Helical" evidence="6">
    <location>
        <begin position="213"/>
        <end position="230"/>
    </location>
</feature>
<dbReference type="Reactome" id="R-CEL-70263">
    <property type="pathway name" value="Gluconeogenesis"/>
</dbReference>
<dbReference type="PaxDb" id="6239-C42C1.10d"/>
<dbReference type="GO" id="GO:0015760">
    <property type="term" value="P:glucose-6-phosphate transport"/>
    <property type="evidence" value="ECO:0000318"/>
    <property type="project" value="GO_Central"/>
</dbReference>
<dbReference type="GO" id="GO:0005789">
    <property type="term" value="C:endoplasmic reticulum membrane"/>
    <property type="evidence" value="ECO:0000318"/>
    <property type="project" value="GO_Central"/>
</dbReference>
<feature type="transmembrane region" description="Helical" evidence="6">
    <location>
        <begin position="250"/>
        <end position="271"/>
    </location>
</feature>
<feature type="domain" description="Major facilitator superfamily (MFS) profile" evidence="7">
    <location>
        <begin position="1"/>
        <end position="393"/>
    </location>
</feature>
<feature type="transmembrane region" description="Helical" evidence="6">
    <location>
        <begin position="308"/>
        <end position="327"/>
    </location>
</feature>
<comment type="similarity">
    <text evidence="2">Belongs to the major facilitator superfamily. Organophosphate:Pi antiporter (OPA) (TC 2.A.1.4) family.</text>
</comment>
<keyword evidence="3 6" id="KW-0812">Transmembrane</keyword>
<feature type="transmembrane region" description="Helical" evidence="6">
    <location>
        <begin position="76"/>
        <end position="94"/>
    </location>
</feature>
<feature type="transmembrane region" description="Helical" evidence="6">
    <location>
        <begin position="283"/>
        <end position="302"/>
    </location>
</feature>
<dbReference type="InterPro" id="IPR051337">
    <property type="entry name" value="OPA_Antiporter"/>
</dbReference>
<dbReference type="AlphaFoldDB" id="C0RSI9"/>
<dbReference type="Proteomes" id="UP000001940">
    <property type="component" value="Chromosome IV"/>
</dbReference>
<dbReference type="Gene3D" id="1.20.1250.20">
    <property type="entry name" value="MFS general substrate transporter like domains"/>
    <property type="match status" value="2"/>
</dbReference>
<sequence length="403" mass="44397">MATSPTNYFKFGAVFCIYVAYVLFRRLPIAFLSQIRTEIQISNDDIGRIVSIHASAFTVSKLVFGTAADRTSNSRLLIGGILLCSTSSIGLAFTSEVWQIEVVMAMIGSVQGAGWVPATKLIATWFDDASYATMFSVLGCGSTFAGMIVPLFKTSYWRTIEFNSGIVMLLFAIICKKWIITEDAIRKEVKPLKKEDMEEENTIGVKKIMKSSVMWHIALVYFFSMEMRTICETWAPLYLNEKKMSADGFQFLYELGGLAGTMISGLVLERLAGKMGVDPSRRLLGIIFTVIMMIVGCGVFKFEEYSSVLGFLTGFFVNGSINIWCLIGSQAGTKSVAGTVSAFISFIASVGSIFAGSPLAHLIATFSFHVFTILFVTQIVFVLSISSLQIPLRMEAFSEKKTQ</sequence>
<evidence type="ECO:0000256" key="5">
    <source>
        <dbReference type="ARBA" id="ARBA00023136"/>
    </source>
</evidence>
<accession>C0RSI9</accession>
<dbReference type="InterPro" id="IPR000849">
    <property type="entry name" value="Sugar_P_transporter"/>
</dbReference>
<keyword evidence="5 6" id="KW-0472">Membrane</keyword>